<feature type="domain" description="SnoaL-like" evidence="1">
    <location>
        <begin position="12"/>
        <end position="143"/>
    </location>
</feature>
<organism evidence="2 3">
    <name type="scientific">Caenibius tardaugens NBRC 16725</name>
    <dbReference type="NCBI Taxonomy" id="1219035"/>
    <lineage>
        <taxon>Bacteria</taxon>
        <taxon>Pseudomonadati</taxon>
        <taxon>Pseudomonadota</taxon>
        <taxon>Alphaproteobacteria</taxon>
        <taxon>Sphingomonadales</taxon>
        <taxon>Erythrobacteraceae</taxon>
        <taxon>Caenibius</taxon>
    </lineage>
</organism>
<sequence>MSDAAILARLDRLESEAAIRRTVARYFQICDRLGPETPFTELGELFTRDACWEGKGRYESAFGRYDGRSEIVAMIRSYCMPTPHFAMTAHFFSADDIAVEGETGVGKWMMLQTSTYADGTADLRSACLTMRFERENERWRIALFRTENIFSRRIDHWNDREVIPVPDQTAGA</sequence>
<gene>
    <name evidence="2" type="ORF">NT2_01_03010</name>
</gene>
<accession>U2YHU3</accession>
<dbReference type="EMBL" id="BASZ01000001">
    <property type="protein sequence ID" value="GAD47532.1"/>
    <property type="molecule type" value="Genomic_DNA"/>
</dbReference>
<dbReference type="InterPro" id="IPR037401">
    <property type="entry name" value="SnoaL-like"/>
</dbReference>
<comment type="caution">
    <text evidence="2">The sequence shown here is derived from an EMBL/GenBank/DDBJ whole genome shotgun (WGS) entry which is preliminary data.</text>
</comment>
<dbReference type="RefSeq" id="WP_021688439.1">
    <property type="nucleotide sequence ID" value="NZ_BASZ01000001.1"/>
</dbReference>
<dbReference type="Pfam" id="PF13577">
    <property type="entry name" value="SnoaL_4"/>
    <property type="match status" value="1"/>
</dbReference>
<dbReference type="OrthoDB" id="8686501at2"/>
<evidence type="ECO:0000313" key="2">
    <source>
        <dbReference type="EMBL" id="GAD47532.1"/>
    </source>
</evidence>
<reference evidence="2 3" key="1">
    <citation type="submission" date="2013-09" db="EMBL/GenBank/DDBJ databases">
        <title>Whole genome shotgun sequence of Novosphingobium tardaugens NBRC 16725.</title>
        <authorList>
            <person name="Isaki S."/>
            <person name="Hosoyama A."/>
            <person name="Tsuchikane K."/>
            <person name="Katsumata H."/>
            <person name="Ando Y."/>
            <person name="Yamazaki S."/>
            <person name="Fujita N."/>
        </authorList>
    </citation>
    <scope>NUCLEOTIDE SEQUENCE [LARGE SCALE GENOMIC DNA]</scope>
    <source>
        <strain evidence="2 3">NBRC 16725</strain>
    </source>
</reference>
<dbReference type="InterPro" id="IPR032710">
    <property type="entry name" value="NTF2-like_dom_sf"/>
</dbReference>
<dbReference type="Gene3D" id="3.10.450.50">
    <property type="match status" value="1"/>
</dbReference>
<name>U2YHU3_9SPHN</name>
<evidence type="ECO:0000313" key="3">
    <source>
        <dbReference type="Proteomes" id="UP000016568"/>
    </source>
</evidence>
<dbReference type="Proteomes" id="UP000016568">
    <property type="component" value="Unassembled WGS sequence"/>
</dbReference>
<dbReference type="KEGG" id="ntd:EGO55_15650"/>
<dbReference type="SUPFAM" id="SSF54427">
    <property type="entry name" value="NTF2-like"/>
    <property type="match status" value="1"/>
</dbReference>
<protein>
    <recommendedName>
        <fullName evidence="1">SnoaL-like domain-containing protein</fullName>
    </recommendedName>
</protein>
<proteinExistence type="predicted"/>
<evidence type="ECO:0000259" key="1">
    <source>
        <dbReference type="Pfam" id="PF13577"/>
    </source>
</evidence>
<dbReference type="AlphaFoldDB" id="U2YHU3"/>
<keyword evidence="3" id="KW-1185">Reference proteome</keyword>
<dbReference type="eggNOG" id="ENOG5031HTP">
    <property type="taxonomic scope" value="Bacteria"/>
</dbReference>